<dbReference type="InterPro" id="IPR035093">
    <property type="entry name" value="RelE/ParE_toxin_dom_sf"/>
</dbReference>
<proteinExistence type="predicted"/>
<organism evidence="2 3">
    <name type="scientific">Peteryoungia desertarenae</name>
    <dbReference type="NCBI Taxonomy" id="1813451"/>
    <lineage>
        <taxon>Bacteria</taxon>
        <taxon>Pseudomonadati</taxon>
        <taxon>Pseudomonadota</taxon>
        <taxon>Alphaproteobacteria</taxon>
        <taxon>Hyphomicrobiales</taxon>
        <taxon>Rhizobiaceae</taxon>
        <taxon>Peteryoungia</taxon>
    </lineage>
</organism>
<evidence type="ECO:0000313" key="3">
    <source>
        <dbReference type="Proteomes" id="UP000308530"/>
    </source>
</evidence>
<dbReference type="InterPro" id="IPR007712">
    <property type="entry name" value="RelE/ParE_toxin"/>
</dbReference>
<evidence type="ECO:0000256" key="1">
    <source>
        <dbReference type="ARBA" id="ARBA00022649"/>
    </source>
</evidence>
<dbReference type="EMBL" id="CP058350">
    <property type="protein sequence ID" value="QLF69664.1"/>
    <property type="molecule type" value="Genomic_DNA"/>
</dbReference>
<dbReference type="RefSeq" id="WP_138285205.1">
    <property type="nucleotide sequence ID" value="NZ_CP058350.1"/>
</dbReference>
<accession>A0ABX6QM74</accession>
<protein>
    <submittedName>
        <fullName evidence="2">Type II toxin-antitoxin system RelE/ParE family toxin</fullName>
    </submittedName>
</protein>
<keyword evidence="3" id="KW-1185">Reference proteome</keyword>
<dbReference type="Pfam" id="PF05016">
    <property type="entry name" value="ParE_toxin"/>
    <property type="match status" value="1"/>
</dbReference>
<keyword evidence="1" id="KW-1277">Toxin-antitoxin system</keyword>
<dbReference type="Proteomes" id="UP000308530">
    <property type="component" value="Chromosome"/>
</dbReference>
<reference evidence="2 3" key="1">
    <citation type="submission" date="2020-06" db="EMBL/GenBank/DDBJ databases">
        <title>Genome sequence of Rhizobium sp strain ADMK78.</title>
        <authorList>
            <person name="Rahi P."/>
        </authorList>
    </citation>
    <scope>NUCLEOTIDE SEQUENCE [LARGE SCALE GENOMIC DNA]</scope>
    <source>
        <strain evidence="2 3">ADMK78</strain>
    </source>
</reference>
<dbReference type="Gene3D" id="3.30.2310.20">
    <property type="entry name" value="RelE-like"/>
    <property type="match status" value="1"/>
</dbReference>
<name>A0ABX6QM74_9HYPH</name>
<evidence type="ECO:0000313" key="2">
    <source>
        <dbReference type="EMBL" id="QLF69664.1"/>
    </source>
</evidence>
<sequence>MAGRYVLSRAADRDILTLLQSSIDMFGEAQTDVYLAGIRDIFEMLATHPDSGATFRHPRSHRTYRRFNHGSHVIYHRQCLVDILIVRVPHVRMLPEKHL</sequence>
<gene>
    <name evidence="2" type="ORF">FE840_008970</name>
</gene>